<dbReference type="Proteomes" id="UP000494322">
    <property type="component" value="Unassembled WGS sequence"/>
</dbReference>
<dbReference type="RefSeq" id="WP_244115282.1">
    <property type="nucleotide sequence ID" value="NZ_CABWIK020000008.1"/>
</dbReference>
<reference evidence="2 3" key="1">
    <citation type="submission" date="2020-04" db="EMBL/GenBank/DDBJ databases">
        <authorList>
            <person name="Depoorter E."/>
        </authorList>
    </citation>
    <scope>NUCLEOTIDE SEQUENCE [LARGE SCALE GENOMIC DNA]</scope>
    <source>
        <strain evidence="2 3">BCC0132</strain>
    </source>
</reference>
<evidence type="ECO:0000313" key="3">
    <source>
        <dbReference type="Proteomes" id="UP000494322"/>
    </source>
</evidence>
<protein>
    <submittedName>
        <fullName evidence="2">TetR family transcriptional regulator</fullName>
    </submittedName>
</protein>
<proteinExistence type="predicted"/>
<accession>A0A6J5J295</accession>
<dbReference type="EMBL" id="CABWIK020000008">
    <property type="protein sequence ID" value="CAB3965732.1"/>
    <property type="molecule type" value="Genomic_DNA"/>
</dbReference>
<gene>
    <name evidence="2" type="ORF">BCO9919_01942</name>
</gene>
<feature type="compositionally biased region" description="Basic residues" evidence="1">
    <location>
        <begin position="1"/>
        <end position="10"/>
    </location>
</feature>
<evidence type="ECO:0000256" key="1">
    <source>
        <dbReference type="SAM" id="MobiDB-lite"/>
    </source>
</evidence>
<evidence type="ECO:0000313" key="2">
    <source>
        <dbReference type="EMBL" id="CAB3965732.1"/>
    </source>
</evidence>
<dbReference type="AlphaFoldDB" id="A0A6J5J295"/>
<feature type="region of interest" description="Disordered" evidence="1">
    <location>
        <begin position="1"/>
        <end position="33"/>
    </location>
</feature>
<name>A0A6J5J295_9BURK</name>
<sequence length="101" mass="10874">MRRFGSKTRGRAPESHGGELNFSEATPAAQAQRNAQIERGWSLHASLFPLGVRKRVYGLAVPDDLDAKIERQVDAFLNGTPAALQCVASGSCAAPAKRRRG</sequence>
<organism evidence="2 3">
    <name type="scientific">Burkholderia cenocepacia</name>
    <dbReference type="NCBI Taxonomy" id="95486"/>
    <lineage>
        <taxon>Bacteria</taxon>
        <taxon>Pseudomonadati</taxon>
        <taxon>Pseudomonadota</taxon>
        <taxon>Betaproteobacteria</taxon>
        <taxon>Burkholderiales</taxon>
        <taxon>Burkholderiaceae</taxon>
        <taxon>Burkholderia</taxon>
        <taxon>Burkholderia cepacia complex</taxon>
    </lineage>
</organism>